<gene>
    <name evidence="1" type="ORF">IHE45_05G073400</name>
</gene>
<proteinExistence type="predicted"/>
<keyword evidence="2" id="KW-1185">Reference proteome</keyword>
<protein>
    <submittedName>
        <fullName evidence="1">Uncharacterized protein</fullName>
    </submittedName>
</protein>
<sequence>MDRIVNLPALFCDSKICTLRCLSIVCSHYQNQLH</sequence>
<name>A0ACB7W276_DIOAL</name>
<dbReference type="EMBL" id="CM037015">
    <property type="protein sequence ID" value="KAH7681700.1"/>
    <property type="molecule type" value="Genomic_DNA"/>
</dbReference>
<dbReference type="Proteomes" id="UP000827976">
    <property type="component" value="Chromosome 5"/>
</dbReference>
<comment type="caution">
    <text evidence="1">The sequence shown here is derived from an EMBL/GenBank/DDBJ whole genome shotgun (WGS) entry which is preliminary data.</text>
</comment>
<organism evidence="1 2">
    <name type="scientific">Dioscorea alata</name>
    <name type="common">Purple yam</name>
    <dbReference type="NCBI Taxonomy" id="55571"/>
    <lineage>
        <taxon>Eukaryota</taxon>
        <taxon>Viridiplantae</taxon>
        <taxon>Streptophyta</taxon>
        <taxon>Embryophyta</taxon>
        <taxon>Tracheophyta</taxon>
        <taxon>Spermatophyta</taxon>
        <taxon>Magnoliopsida</taxon>
        <taxon>Liliopsida</taxon>
        <taxon>Dioscoreales</taxon>
        <taxon>Dioscoreaceae</taxon>
        <taxon>Dioscorea</taxon>
    </lineage>
</organism>
<reference evidence="2" key="1">
    <citation type="journal article" date="2022" name="Nat. Commun.">
        <title>Chromosome evolution and the genetic basis of agronomically important traits in greater yam.</title>
        <authorList>
            <person name="Bredeson J.V."/>
            <person name="Lyons J.B."/>
            <person name="Oniyinde I.O."/>
            <person name="Okereke N.R."/>
            <person name="Kolade O."/>
            <person name="Nnabue I."/>
            <person name="Nwadili C.O."/>
            <person name="Hribova E."/>
            <person name="Parker M."/>
            <person name="Nwogha J."/>
            <person name="Shu S."/>
            <person name="Carlson J."/>
            <person name="Kariba R."/>
            <person name="Muthemba S."/>
            <person name="Knop K."/>
            <person name="Barton G.J."/>
            <person name="Sherwood A.V."/>
            <person name="Lopez-Montes A."/>
            <person name="Asiedu R."/>
            <person name="Jamnadass R."/>
            <person name="Muchugi A."/>
            <person name="Goodstein D."/>
            <person name="Egesi C.N."/>
            <person name="Featherston J."/>
            <person name="Asfaw A."/>
            <person name="Simpson G.G."/>
            <person name="Dolezel J."/>
            <person name="Hendre P.S."/>
            <person name="Van Deynze A."/>
            <person name="Kumar P.L."/>
            <person name="Obidiegwu J.E."/>
            <person name="Bhattacharjee R."/>
            <person name="Rokhsar D.S."/>
        </authorList>
    </citation>
    <scope>NUCLEOTIDE SEQUENCE [LARGE SCALE GENOMIC DNA]</scope>
    <source>
        <strain evidence="2">cv. TDa95/00328</strain>
    </source>
</reference>
<accession>A0ACB7W276</accession>
<evidence type="ECO:0000313" key="1">
    <source>
        <dbReference type="EMBL" id="KAH7681700.1"/>
    </source>
</evidence>
<evidence type="ECO:0000313" key="2">
    <source>
        <dbReference type="Proteomes" id="UP000827976"/>
    </source>
</evidence>